<dbReference type="RefSeq" id="XP_025572696.1">
    <property type="nucleotide sequence ID" value="XM_025713853.1"/>
</dbReference>
<gene>
    <name evidence="1" type="ORF">BO80DRAFT_160954</name>
</gene>
<dbReference type="EMBL" id="KZ824454">
    <property type="protein sequence ID" value="RAK98368.1"/>
    <property type="molecule type" value="Genomic_DNA"/>
</dbReference>
<name>A0A395GTT4_9EURO</name>
<organism evidence="1 2">
    <name type="scientific">Aspergillus ibericus CBS 121593</name>
    <dbReference type="NCBI Taxonomy" id="1448316"/>
    <lineage>
        <taxon>Eukaryota</taxon>
        <taxon>Fungi</taxon>
        <taxon>Dikarya</taxon>
        <taxon>Ascomycota</taxon>
        <taxon>Pezizomycotina</taxon>
        <taxon>Eurotiomycetes</taxon>
        <taxon>Eurotiomycetidae</taxon>
        <taxon>Eurotiales</taxon>
        <taxon>Aspergillaceae</taxon>
        <taxon>Aspergillus</taxon>
        <taxon>Aspergillus subgen. Circumdati</taxon>
    </lineage>
</organism>
<keyword evidence="2" id="KW-1185">Reference proteome</keyword>
<protein>
    <submittedName>
        <fullName evidence="1">Uncharacterized protein</fullName>
    </submittedName>
</protein>
<dbReference type="Proteomes" id="UP000249402">
    <property type="component" value="Unassembled WGS sequence"/>
</dbReference>
<proteinExistence type="predicted"/>
<dbReference type="VEuPathDB" id="FungiDB:BO80DRAFT_160954"/>
<reference evidence="1 2" key="1">
    <citation type="submission" date="2018-02" db="EMBL/GenBank/DDBJ databases">
        <title>The genomes of Aspergillus section Nigri reveals drivers in fungal speciation.</title>
        <authorList>
            <consortium name="DOE Joint Genome Institute"/>
            <person name="Vesth T.C."/>
            <person name="Nybo J."/>
            <person name="Theobald S."/>
            <person name="Brandl J."/>
            <person name="Frisvad J.C."/>
            <person name="Nielsen K.F."/>
            <person name="Lyhne E.K."/>
            <person name="Kogle M.E."/>
            <person name="Kuo A."/>
            <person name="Riley R."/>
            <person name="Clum A."/>
            <person name="Nolan M."/>
            <person name="Lipzen A."/>
            <person name="Salamov A."/>
            <person name="Henrissat B."/>
            <person name="Wiebenga A."/>
            <person name="De vries R.P."/>
            <person name="Grigoriev I.V."/>
            <person name="Mortensen U.H."/>
            <person name="Andersen M.R."/>
            <person name="Baker S.E."/>
        </authorList>
    </citation>
    <scope>NUCLEOTIDE SEQUENCE [LARGE SCALE GENOMIC DNA]</scope>
    <source>
        <strain evidence="1 2">CBS 121593</strain>
    </source>
</reference>
<sequence length="156" mass="17626">MWSTEYREQPMHLGCLFPASYMVDSTTLAGDYLRRASDPVLSSNTRLTPRECGRFRWGASQQRQLQPARAATVAGCPTIPLERFGGRDRELSGDTPWASLQEPALPCCLFTACYYSSSPSEHTCLVPHPQQDLVSASPIDPLDHHWKRLCRVWFIN</sequence>
<evidence type="ECO:0000313" key="2">
    <source>
        <dbReference type="Proteomes" id="UP000249402"/>
    </source>
</evidence>
<accession>A0A395GTT4</accession>
<evidence type="ECO:0000313" key="1">
    <source>
        <dbReference type="EMBL" id="RAK98368.1"/>
    </source>
</evidence>
<dbReference type="GeneID" id="37218718"/>
<dbReference type="AlphaFoldDB" id="A0A395GTT4"/>